<organism evidence="3 4">
    <name type="scientific">Lacrimispora xylanolytica</name>
    <dbReference type="NCBI Taxonomy" id="29375"/>
    <lineage>
        <taxon>Bacteria</taxon>
        <taxon>Bacillati</taxon>
        <taxon>Bacillota</taxon>
        <taxon>Clostridia</taxon>
        <taxon>Lachnospirales</taxon>
        <taxon>Lachnospiraceae</taxon>
        <taxon>Lacrimispora</taxon>
    </lineage>
</organism>
<sequence length="411" mass="46379">MEEEMRKRMREEIVRELNEQQQVMDEELYAIIDRKILEYGQEHFLPLKEKVELRCRLFDSFRRLGALQELVDDRHITEIMVNGADRVFVERNGSMELWGRTFDSQEQLEDTIQQIVSRVNRTVNVSRPIADARLSDGSRVHVVLPPIALDGPAVTIRKFPEPITMEKLLSYGSLTKESAEFLKAIVEAGYNIFVCGGTNSGKSTFLNALSSYIPKDERIVTIEDSAELKITQIKNLVRLETRGANGEGEGEITIGDLIKASLRMNPDRIIIGEVRGKEALDMISAMNTGHDGSLSTGHGNSPKDMLSRLETMVLMGADIPLPAVRSQIAAAIDILIHLGRLRDKSRRVLSIMEVSGYENGEIRLNPLYRFEEDYENVDSKKEDNKKRVQGRLNKVGDLQNTEKLKAAGVEL</sequence>
<evidence type="ECO:0000259" key="2">
    <source>
        <dbReference type="Pfam" id="PF00437"/>
    </source>
</evidence>
<dbReference type="PANTHER" id="PTHR30486">
    <property type="entry name" value="TWITCHING MOTILITY PROTEIN PILT"/>
    <property type="match status" value="1"/>
</dbReference>
<dbReference type="CDD" id="cd01130">
    <property type="entry name" value="VirB11-like_ATPase"/>
    <property type="match status" value="1"/>
</dbReference>
<gene>
    <name evidence="3" type="ORF">OW255_20230</name>
</gene>
<dbReference type="SUPFAM" id="SSF52540">
    <property type="entry name" value="P-loop containing nucleoside triphosphate hydrolases"/>
    <property type="match status" value="1"/>
</dbReference>
<dbReference type="InterPro" id="IPR050921">
    <property type="entry name" value="T4SS_GSP_E_ATPase"/>
</dbReference>
<evidence type="ECO:0000256" key="1">
    <source>
        <dbReference type="ARBA" id="ARBA00006611"/>
    </source>
</evidence>
<evidence type="ECO:0000313" key="4">
    <source>
        <dbReference type="Proteomes" id="UP001163115"/>
    </source>
</evidence>
<accession>A0ABY7AAX7</accession>
<dbReference type="Gene3D" id="3.40.50.300">
    <property type="entry name" value="P-loop containing nucleotide triphosphate hydrolases"/>
    <property type="match status" value="1"/>
</dbReference>
<dbReference type="PANTHER" id="PTHR30486:SF6">
    <property type="entry name" value="TYPE IV PILUS RETRACTATION ATPASE PILT"/>
    <property type="match status" value="1"/>
</dbReference>
<keyword evidence="4" id="KW-1185">Reference proteome</keyword>
<dbReference type="Proteomes" id="UP001163115">
    <property type="component" value="Chromosome"/>
</dbReference>
<evidence type="ECO:0000313" key="3">
    <source>
        <dbReference type="EMBL" id="WAJ23844.1"/>
    </source>
</evidence>
<reference evidence="3" key="1">
    <citation type="submission" date="2022-11" db="EMBL/GenBank/DDBJ databases">
        <title>Lacrimispora xylanolytica sy1, complete genome.</title>
        <authorList>
            <person name="Choi S."/>
        </authorList>
    </citation>
    <scope>NUCLEOTIDE SEQUENCE</scope>
    <source>
        <strain evidence="3">Sy1</strain>
    </source>
</reference>
<dbReference type="EMBL" id="CP113524">
    <property type="protein sequence ID" value="WAJ23844.1"/>
    <property type="molecule type" value="Genomic_DNA"/>
</dbReference>
<dbReference type="Gene3D" id="3.30.450.380">
    <property type="match status" value="1"/>
</dbReference>
<name>A0ABY7AAX7_9FIRM</name>
<dbReference type="InterPro" id="IPR027417">
    <property type="entry name" value="P-loop_NTPase"/>
</dbReference>
<feature type="domain" description="Bacterial type II secretion system protein E" evidence="2">
    <location>
        <begin position="66"/>
        <end position="347"/>
    </location>
</feature>
<comment type="similarity">
    <text evidence="1">Belongs to the GSP E family.</text>
</comment>
<protein>
    <submittedName>
        <fullName evidence="3">CpaF family protein</fullName>
    </submittedName>
</protein>
<proteinExistence type="inferred from homology"/>
<dbReference type="InterPro" id="IPR001482">
    <property type="entry name" value="T2SS/T4SS_dom"/>
</dbReference>
<dbReference type="Pfam" id="PF00437">
    <property type="entry name" value="T2SSE"/>
    <property type="match status" value="1"/>
</dbReference>